<reference evidence="1" key="1">
    <citation type="submission" date="2020-04" db="EMBL/GenBank/DDBJ databases">
        <authorList>
            <person name="Chiriac C."/>
            <person name="Salcher M."/>
            <person name="Ghai R."/>
            <person name="Kavagutti S V."/>
        </authorList>
    </citation>
    <scope>NUCLEOTIDE SEQUENCE</scope>
</reference>
<protein>
    <submittedName>
        <fullName evidence="1">Uncharacterized protein</fullName>
    </submittedName>
</protein>
<proteinExistence type="predicted"/>
<name>A0A6J5LKP4_9CAUD</name>
<dbReference type="EMBL" id="LR796274">
    <property type="protein sequence ID" value="CAB4133560.1"/>
    <property type="molecule type" value="Genomic_DNA"/>
</dbReference>
<accession>A0A6J5LKP4</accession>
<gene>
    <name evidence="1" type="ORF">UFOVP257_282</name>
</gene>
<evidence type="ECO:0000313" key="1">
    <source>
        <dbReference type="EMBL" id="CAB4133560.1"/>
    </source>
</evidence>
<sequence length="75" mass="8517">MTHSKDLTKQVINRMMNLKEFKISVPVEDNWLPNGVVPFDIKIKNGIATVNIPALNENEARNKAIAYFNSTDQDD</sequence>
<organism evidence="1">
    <name type="scientific">uncultured Caudovirales phage</name>
    <dbReference type="NCBI Taxonomy" id="2100421"/>
    <lineage>
        <taxon>Viruses</taxon>
        <taxon>Duplodnaviria</taxon>
        <taxon>Heunggongvirae</taxon>
        <taxon>Uroviricota</taxon>
        <taxon>Caudoviricetes</taxon>
        <taxon>Peduoviridae</taxon>
        <taxon>Maltschvirus</taxon>
        <taxon>Maltschvirus maltsch</taxon>
    </lineage>
</organism>